<evidence type="ECO:0000313" key="2">
    <source>
        <dbReference type="EMBL" id="WVX66832.1"/>
    </source>
</evidence>
<reference evidence="2 3" key="1">
    <citation type="journal article" date="2024" name="Environ. Microbiol.">
        <title>Novel evolutionary insights on the interactions of the Holosporales (Alphaproteobacteria) with eukaryotic hosts from comparative genomics.</title>
        <authorList>
            <person name="Giovannini M."/>
            <person name="Petroni G."/>
            <person name="Castelli M."/>
        </authorList>
    </citation>
    <scope>NUCLEOTIDE SEQUENCE [LARGE SCALE GENOMIC DNA]</scope>
    <source>
        <strain evidence="2 3">US_Bl 15I1</strain>
    </source>
</reference>
<organism evidence="2 3">
    <name type="scientific">Candidatus Bealeia paramacronuclearis</name>
    <dbReference type="NCBI Taxonomy" id="1921001"/>
    <lineage>
        <taxon>Bacteria</taxon>
        <taxon>Pseudomonadati</taxon>
        <taxon>Pseudomonadota</taxon>
        <taxon>Alphaproteobacteria</taxon>
        <taxon>Holosporales</taxon>
        <taxon>Holosporaceae</taxon>
        <taxon>Candidatus Bealeia</taxon>
    </lineage>
</organism>
<dbReference type="InterPro" id="IPR000182">
    <property type="entry name" value="GNAT_dom"/>
</dbReference>
<keyword evidence="3" id="KW-1185">Reference proteome</keyword>
<accession>A0ABZ2C3L3</accession>
<dbReference type="Pfam" id="PF00583">
    <property type="entry name" value="Acetyltransf_1"/>
    <property type="match status" value="1"/>
</dbReference>
<dbReference type="EMBL" id="CP133270">
    <property type="protein sequence ID" value="WVX66832.1"/>
    <property type="molecule type" value="Genomic_DNA"/>
</dbReference>
<evidence type="ECO:0000259" key="1">
    <source>
        <dbReference type="PROSITE" id="PS51186"/>
    </source>
</evidence>
<name>A0ABZ2C3L3_9PROT</name>
<dbReference type="CDD" id="cd04301">
    <property type="entry name" value="NAT_SF"/>
    <property type="match status" value="1"/>
</dbReference>
<dbReference type="Gene3D" id="3.40.630.30">
    <property type="match status" value="1"/>
</dbReference>
<dbReference type="PROSITE" id="PS51186">
    <property type="entry name" value="GNAT"/>
    <property type="match status" value="1"/>
</dbReference>
<evidence type="ECO:0000313" key="3">
    <source>
        <dbReference type="Proteomes" id="UP001330434"/>
    </source>
</evidence>
<gene>
    <name evidence="2" type="ORF">Bealeia1_01019</name>
</gene>
<dbReference type="RefSeq" id="WP_331255653.1">
    <property type="nucleotide sequence ID" value="NZ_CP133270.1"/>
</dbReference>
<dbReference type="Proteomes" id="UP001330434">
    <property type="component" value="Chromosome"/>
</dbReference>
<proteinExistence type="predicted"/>
<dbReference type="InterPro" id="IPR016181">
    <property type="entry name" value="Acyl_CoA_acyltransferase"/>
</dbReference>
<feature type="domain" description="N-acetyltransferase" evidence="1">
    <location>
        <begin position="3"/>
        <end position="164"/>
    </location>
</feature>
<dbReference type="SUPFAM" id="SSF55729">
    <property type="entry name" value="Acyl-CoA N-acyltransferases (Nat)"/>
    <property type="match status" value="1"/>
</dbReference>
<sequence length="164" mass="18941">MTIHIRQLHKDDWHLWREIRLHGLQENPEAFASSYPEESIRSTEDFQNDLEKSDVFGVFQEGELVGCGGFYILPHRKMQHRGMFFGFYIKAANRSQGNGSALLKAIIQRGREKVLQLHCTVLADNPNAIALYEKNGFIVYGTSPRSVKIDDKFYDEHLMVLQLD</sequence>
<protein>
    <submittedName>
        <fullName evidence="2">Acetyltransferase (GNAT) family protein</fullName>
    </submittedName>
</protein>